<dbReference type="Proteomes" id="UP001595973">
    <property type="component" value="Unassembled WGS sequence"/>
</dbReference>
<organism evidence="1 2">
    <name type="scientific">Seohaeicola nanhaiensis</name>
    <dbReference type="NCBI Taxonomy" id="1387282"/>
    <lineage>
        <taxon>Bacteria</taxon>
        <taxon>Pseudomonadati</taxon>
        <taxon>Pseudomonadota</taxon>
        <taxon>Alphaproteobacteria</taxon>
        <taxon>Rhodobacterales</taxon>
        <taxon>Roseobacteraceae</taxon>
        <taxon>Seohaeicola</taxon>
    </lineage>
</organism>
<gene>
    <name evidence="1" type="ORF">ACFO5X_09340</name>
</gene>
<keyword evidence="2" id="KW-1185">Reference proteome</keyword>
<evidence type="ECO:0000313" key="2">
    <source>
        <dbReference type="Proteomes" id="UP001595973"/>
    </source>
</evidence>
<evidence type="ECO:0008006" key="3">
    <source>
        <dbReference type="Google" id="ProtNLM"/>
    </source>
</evidence>
<comment type="caution">
    <text evidence="1">The sequence shown here is derived from an EMBL/GenBank/DDBJ whole genome shotgun (WGS) entry which is preliminary data.</text>
</comment>
<accession>A0ABV9KEZ0</accession>
<dbReference type="RefSeq" id="WP_380717101.1">
    <property type="nucleotide sequence ID" value="NZ_JBHSGI010000005.1"/>
</dbReference>
<proteinExistence type="predicted"/>
<protein>
    <recommendedName>
        <fullName evidence="3">Urease accessory protein UreE</fullName>
    </recommendedName>
</protein>
<name>A0ABV9KEZ0_9RHOB</name>
<sequence length="94" mass="10051">MSSPLPDPPRAPRLGQAIAPGATVRFDPEDERLVLVCPSLDAAPALDLRATDTPGETRLLLDGRDHARIRSNRPLAEADFVLIDQATAARMGLA</sequence>
<reference evidence="2" key="1">
    <citation type="journal article" date="2019" name="Int. J. Syst. Evol. Microbiol.">
        <title>The Global Catalogue of Microorganisms (GCM) 10K type strain sequencing project: providing services to taxonomists for standard genome sequencing and annotation.</title>
        <authorList>
            <consortium name="The Broad Institute Genomics Platform"/>
            <consortium name="The Broad Institute Genome Sequencing Center for Infectious Disease"/>
            <person name="Wu L."/>
            <person name="Ma J."/>
        </authorList>
    </citation>
    <scope>NUCLEOTIDE SEQUENCE [LARGE SCALE GENOMIC DNA]</scope>
    <source>
        <strain evidence="2">CGMCC 4.7283</strain>
    </source>
</reference>
<dbReference type="EMBL" id="JBHSGI010000005">
    <property type="protein sequence ID" value="MFC4668757.1"/>
    <property type="molecule type" value="Genomic_DNA"/>
</dbReference>
<evidence type="ECO:0000313" key="1">
    <source>
        <dbReference type="EMBL" id="MFC4668757.1"/>
    </source>
</evidence>